<dbReference type="Proteomes" id="UP000799750">
    <property type="component" value="Unassembled WGS sequence"/>
</dbReference>
<protein>
    <submittedName>
        <fullName evidence="1">Uncharacterized protein</fullName>
    </submittedName>
</protein>
<dbReference type="EMBL" id="MU004189">
    <property type="protein sequence ID" value="KAF2495515.1"/>
    <property type="molecule type" value="Genomic_DNA"/>
</dbReference>
<sequence length="159" mass="17912">MHFRRELFLDALPGASIAVFGGQMSCSAGVELKLEAPAELSRHLRAAGCGWPAHETLPKSRLPQRLDQQYKMKDLKHQATVCPEWSACLPFHKAIPKIEKLKGAVRSGRKKTYFNSILTHTYLLAEPWRPSRNTSKLQWTVNRWTSILFIALMAAGGSR</sequence>
<evidence type="ECO:0000313" key="1">
    <source>
        <dbReference type="EMBL" id="KAF2495515.1"/>
    </source>
</evidence>
<dbReference type="AlphaFoldDB" id="A0A6A6QSX7"/>
<accession>A0A6A6QSX7</accession>
<organism evidence="1 2">
    <name type="scientific">Lophium mytilinum</name>
    <dbReference type="NCBI Taxonomy" id="390894"/>
    <lineage>
        <taxon>Eukaryota</taxon>
        <taxon>Fungi</taxon>
        <taxon>Dikarya</taxon>
        <taxon>Ascomycota</taxon>
        <taxon>Pezizomycotina</taxon>
        <taxon>Dothideomycetes</taxon>
        <taxon>Pleosporomycetidae</taxon>
        <taxon>Mytilinidiales</taxon>
        <taxon>Mytilinidiaceae</taxon>
        <taxon>Lophium</taxon>
    </lineage>
</organism>
<reference evidence="1" key="1">
    <citation type="journal article" date="2020" name="Stud. Mycol.">
        <title>101 Dothideomycetes genomes: a test case for predicting lifestyles and emergence of pathogens.</title>
        <authorList>
            <person name="Haridas S."/>
            <person name="Albert R."/>
            <person name="Binder M."/>
            <person name="Bloem J."/>
            <person name="Labutti K."/>
            <person name="Salamov A."/>
            <person name="Andreopoulos B."/>
            <person name="Baker S."/>
            <person name="Barry K."/>
            <person name="Bills G."/>
            <person name="Bluhm B."/>
            <person name="Cannon C."/>
            <person name="Castanera R."/>
            <person name="Culley D."/>
            <person name="Daum C."/>
            <person name="Ezra D."/>
            <person name="Gonzalez J."/>
            <person name="Henrissat B."/>
            <person name="Kuo A."/>
            <person name="Liang C."/>
            <person name="Lipzen A."/>
            <person name="Lutzoni F."/>
            <person name="Magnuson J."/>
            <person name="Mondo S."/>
            <person name="Nolan M."/>
            <person name="Ohm R."/>
            <person name="Pangilinan J."/>
            <person name="Park H.-J."/>
            <person name="Ramirez L."/>
            <person name="Alfaro M."/>
            <person name="Sun H."/>
            <person name="Tritt A."/>
            <person name="Yoshinaga Y."/>
            <person name="Zwiers L.-H."/>
            <person name="Turgeon B."/>
            <person name="Goodwin S."/>
            <person name="Spatafora J."/>
            <person name="Crous P."/>
            <person name="Grigoriev I."/>
        </authorList>
    </citation>
    <scope>NUCLEOTIDE SEQUENCE</scope>
    <source>
        <strain evidence="1">CBS 269.34</strain>
    </source>
</reference>
<name>A0A6A6QSX7_9PEZI</name>
<proteinExistence type="predicted"/>
<keyword evidence="2" id="KW-1185">Reference proteome</keyword>
<evidence type="ECO:0000313" key="2">
    <source>
        <dbReference type="Proteomes" id="UP000799750"/>
    </source>
</evidence>
<gene>
    <name evidence="1" type="ORF">BU16DRAFT_391571</name>
</gene>